<feature type="transmembrane region" description="Helical" evidence="1">
    <location>
        <begin position="109"/>
        <end position="129"/>
    </location>
</feature>
<feature type="transmembrane region" description="Helical" evidence="1">
    <location>
        <begin position="201"/>
        <end position="224"/>
    </location>
</feature>
<evidence type="ECO:0000256" key="2">
    <source>
        <dbReference type="SAM" id="SignalP"/>
    </source>
</evidence>
<dbReference type="Proteomes" id="UP001141327">
    <property type="component" value="Unassembled WGS sequence"/>
</dbReference>
<keyword evidence="1" id="KW-0472">Membrane</keyword>
<name>A0ABQ8U4P4_9EUKA</name>
<evidence type="ECO:0000313" key="4">
    <source>
        <dbReference type="Proteomes" id="UP001141327"/>
    </source>
</evidence>
<protein>
    <submittedName>
        <fullName evidence="3">Uncharacterized protein</fullName>
    </submittedName>
</protein>
<feature type="signal peptide" evidence="2">
    <location>
        <begin position="1"/>
        <end position="20"/>
    </location>
</feature>
<comment type="caution">
    <text evidence="3">The sequence shown here is derived from an EMBL/GenBank/DDBJ whole genome shotgun (WGS) entry which is preliminary data.</text>
</comment>
<proteinExistence type="predicted"/>
<gene>
    <name evidence="3" type="ORF">PAPYR_12161</name>
</gene>
<dbReference type="EMBL" id="JAPMOS010000271">
    <property type="protein sequence ID" value="KAJ4453381.1"/>
    <property type="molecule type" value="Genomic_DNA"/>
</dbReference>
<keyword evidence="2" id="KW-0732">Signal</keyword>
<feature type="transmembrane region" description="Helical" evidence="1">
    <location>
        <begin position="149"/>
        <end position="166"/>
    </location>
</feature>
<keyword evidence="1" id="KW-1133">Transmembrane helix</keyword>
<organism evidence="3 4">
    <name type="scientific">Paratrimastix pyriformis</name>
    <dbReference type="NCBI Taxonomy" id="342808"/>
    <lineage>
        <taxon>Eukaryota</taxon>
        <taxon>Metamonada</taxon>
        <taxon>Preaxostyla</taxon>
        <taxon>Paratrimastigidae</taxon>
        <taxon>Paratrimastix</taxon>
    </lineage>
</organism>
<reference evidence="3" key="1">
    <citation type="journal article" date="2022" name="bioRxiv">
        <title>Genomics of Preaxostyla Flagellates Illuminates Evolutionary Transitions and the Path Towards Mitochondrial Loss.</title>
        <authorList>
            <person name="Novak L.V.F."/>
            <person name="Treitli S.C."/>
            <person name="Pyrih J."/>
            <person name="Halakuc P."/>
            <person name="Pipaliya S.V."/>
            <person name="Vacek V."/>
            <person name="Brzon O."/>
            <person name="Soukal P."/>
            <person name="Eme L."/>
            <person name="Dacks J.B."/>
            <person name="Karnkowska A."/>
            <person name="Elias M."/>
            <person name="Hampl V."/>
        </authorList>
    </citation>
    <scope>NUCLEOTIDE SEQUENCE</scope>
    <source>
        <strain evidence="3">RCP-MX</strain>
    </source>
</reference>
<evidence type="ECO:0000256" key="1">
    <source>
        <dbReference type="SAM" id="Phobius"/>
    </source>
</evidence>
<keyword evidence="1" id="KW-0812">Transmembrane</keyword>
<keyword evidence="4" id="KW-1185">Reference proteome</keyword>
<sequence>MASANMFILLQLVNWLKIYCATVVADKVAPTGATLSVPAAISCNSITSGAVTCTGTLKTAINDAQILGTDSSGNVVSGAFPLALTANSITTSDDNGKVRKSTKKFLYRVVWYSWYPPLVLFWYSPWYFSGTRPGTFLVLFIVLAKKVPSWFWYGLWYFLVLLRILVKYQGILVKYRLGEGEHRVHFGTLPKFGTPLVHFGTLWYTLVPVWYFFGTFLVLFWYLWYSPPLLLLDVIH</sequence>
<accession>A0ABQ8U4P4</accession>
<evidence type="ECO:0000313" key="3">
    <source>
        <dbReference type="EMBL" id="KAJ4453381.1"/>
    </source>
</evidence>
<feature type="chain" id="PRO_5046654240" evidence="2">
    <location>
        <begin position="21"/>
        <end position="236"/>
    </location>
</feature>